<proteinExistence type="predicted"/>
<dbReference type="EMBL" id="JALJOT010000017">
    <property type="protein sequence ID" value="KAK9901630.1"/>
    <property type="molecule type" value="Genomic_DNA"/>
</dbReference>
<evidence type="ECO:0000259" key="3">
    <source>
        <dbReference type="Pfam" id="PF00534"/>
    </source>
</evidence>
<gene>
    <name evidence="4" type="ORF">WJX75_005738</name>
</gene>
<dbReference type="PANTHER" id="PTHR12526:SF510">
    <property type="entry name" value="D-INOSITOL 3-PHOSPHATE GLYCOSYLTRANSFERASE"/>
    <property type="match status" value="1"/>
</dbReference>
<evidence type="ECO:0000256" key="2">
    <source>
        <dbReference type="ARBA" id="ARBA00022679"/>
    </source>
</evidence>
<comment type="caution">
    <text evidence="4">The sequence shown here is derived from an EMBL/GenBank/DDBJ whole genome shotgun (WGS) entry which is preliminary data.</text>
</comment>
<dbReference type="Pfam" id="PF00534">
    <property type="entry name" value="Glycos_transf_1"/>
    <property type="match status" value="1"/>
</dbReference>
<dbReference type="Proteomes" id="UP001491310">
    <property type="component" value="Unassembled WGS sequence"/>
</dbReference>
<evidence type="ECO:0000313" key="4">
    <source>
        <dbReference type="EMBL" id="KAK9901630.1"/>
    </source>
</evidence>
<dbReference type="InterPro" id="IPR001296">
    <property type="entry name" value="Glyco_trans_1"/>
</dbReference>
<protein>
    <recommendedName>
        <fullName evidence="3">Glycosyl transferase family 1 domain-containing protein</fullName>
    </recommendedName>
</protein>
<keyword evidence="1" id="KW-0328">Glycosyltransferase</keyword>
<dbReference type="Gene3D" id="3.40.50.2000">
    <property type="entry name" value="Glycogen Phosphorylase B"/>
    <property type="match status" value="1"/>
</dbReference>
<reference evidence="4 5" key="1">
    <citation type="journal article" date="2024" name="Nat. Commun.">
        <title>Phylogenomics reveals the evolutionary origins of lichenization in chlorophyte algae.</title>
        <authorList>
            <person name="Puginier C."/>
            <person name="Libourel C."/>
            <person name="Otte J."/>
            <person name="Skaloud P."/>
            <person name="Haon M."/>
            <person name="Grisel S."/>
            <person name="Petersen M."/>
            <person name="Berrin J.G."/>
            <person name="Delaux P.M."/>
            <person name="Dal Grande F."/>
            <person name="Keller J."/>
        </authorList>
    </citation>
    <scope>NUCLEOTIDE SEQUENCE [LARGE SCALE GENOMIC DNA]</scope>
    <source>
        <strain evidence="4 5">SAG 216-7</strain>
    </source>
</reference>
<sequence length="413" mass="44004">MRLLFITLEFSAGTFSGNGIYARSQVRALASLGHDIFVISGKPADHNGATDKEGAAELFEIELPTWGSLDRSSAWEAFAAGLPVPPYIFMNYRVYHRSASEEDMDFIAAMEAKAVEHSILTTALSRSDADYIRKHLLLSSSKGQSTPVEVLLPALRSDMESLPLPPDTMRRLQDSAGSINDSACEIGFAEPSCSSAPCSAADGAPSAGIREQPCRERYLTCCVRLSPEKEPERFVALVEQLAKTGALQRLGIVPLLCGSAKGEYADALKVRLRAAAPEAVIEERFLGPADLARIFSSTALNFHPPLYDAYGMTVVEAASQGAPSLVNAGGHVGAADLLAAESGEIFEADYSLPEPDLATSVESLLEDSLGLLASVGAAAASRARSWTETANAKKLVQLVEDTLERNRASHAAC</sequence>
<organism evidence="4 5">
    <name type="scientific">Coccomyxa subellipsoidea</name>
    <dbReference type="NCBI Taxonomy" id="248742"/>
    <lineage>
        <taxon>Eukaryota</taxon>
        <taxon>Viridiplantae</taxon>
        <taxon>Chlorophyta</taxon>
        <taxon>core chlorophytes</taxon>
        <taxon>Trebouxiophyceae</taxon>
        <taxon>Trebouxiophyceae incertae sedis</taxon>
        <taxon>Coccomyxaceae</taxon>
        <taxon>Coccomyxa</taxon>
    </lineage>
</organism>
<dbReference type="SUPFAM" id="SSF53756">
    <property type="entry name" value="UDP-Glycosyltransferase/glycogen phosphorylase"/>
    <property type="match status" value="1"/>
</dbReference>
<name>A0ABR2YBN2_9CHLO</name>
<dbReference type="PANTHER" id="PTHR12526">
    <property type="entry name" value="GLYCOSYLTRANSFERASE"/>
    <property type="match status" value="1"/>
</dbReference>
<keyword evidence="5" id="KW-1185">Reference proteome</keyword>
<evidence type="ECO:0000313" key="5">
    <source>
        <dbReference type="Proteomes" id="UP001491310"/>
    </source>
</evidence>
<keyword evidence="2" id="KW-0808">Transferase</keyword>
<evidence type="ECO:0000256" key="1">
    <source>
        <dbReference type="ARBA" id="ARBA00022676"/>
    </source>
</evidence>
<accession>A0ABR2YBN2</accession>
<feature type="domain" description="Glycosyl transferase family 1" evidence="3">
    <location>
        <begin position="216"/>
        <end position="370"/>
    </location>
</feature>